<dbReference type="RefSeq" id="WP_274942730.1">
    <property type="nucleotide sequence ID" value="NZ_JANWOI010000001.1"/>
</dbReference>
<dbReference type="PANTHER" id="PTHR13966">
    <property type="entry name" value="ENDONUCLEASE RELATED"/>
    <property type="match status" value="1"/>
</dbReference>
<dbReference type="PANTHER" id="PTHR13966:SF5">
    <property type="entry name" value="ENDONUCLEASE G, MITOCHONDRIAL"/>
    <property type="match status" value="1"/>
</dbReference>
<evidence type="ECO:0000256" key="1">
    <source>
        <dbReference type="PIRSR" id="PIRSR640255-1"/>
    </source>
</evidence>
<keyword evidence="2" id="KW-0479">Metal-binding</keyword>
<dbReference type="SMART" id="SM00892">
    <property type="entry name" value="Endonuclease_NS"/>
    <property type="match status" value="1"/>
</dbReference>
<dbReference type="GO" id="GO:0016787">
    <property type="term" value="F:hydrolase activity"/>
    <property type="evidence" value="ECO:0007669"/>
    <property type="project" value="InterPro"/>
</dbReference>
<evidence type="ECO:0000256" key="3">
    <source>
        <dbReference type="SAM" id="SignalP"/>
    </source>
</evidence>
<evidence type="ECO:0000259" key="5">
    <source>
        <dbReference type="SMART" id="SM00892"/>
    </source>
</evidence>
<dbReference type="SMART" id="SM00477">
    <property type="entry name" value="NUC"/>
    <property type="match status" value="1"/>
</dbReference>
<keyword evidence="6" id="KW-0540">Nuclease</keyword>
<dbReference type="Pfam" id="PF01223">
    <property type="entry name" value="Endonuclease_NS"/>
    <property type="match status" value="1"/>
</dbReference>
<keyword evidence="6" id="KW-0378">Hydrolase</keyword>
<dbReference type="EMBL" id="JANWOI010000001">
    <property type="protein sequence ID" value="MDA5193032.1"/>
    <property type="molecule type" value="Genomic_DNA"/>
</dbReference>
<dbReference type="Gene3D" id="3.40.570.10">
    <property type="entry name" value="Extracellular Endonuclease, subunit A"/>
    <property type="match status" value="1"/>
</dbReference>
<feature type="binding site" evidence="2">
    <location>
        <position position="150"/>
    </location>
    <ligand>
        <name>Mg(2+)</name>
        <dbReference type="ChEBI" id="CHEBI:18420"/>
        <note>catalytic</note>
    </ligand>
</feature>
<organism evidence="6 7">
    <name type="scientific">Govanella unica</name>
    <dbReference type="NCBI Taxonomy" id="2975056"/>
    <lineage>
        <taxon>Bacteria</taxon>
        <taxon>Pseudomonadati</taxon>
        <taxon>Pseudomonadota</taxon>
        <taxon>Alphaproteobacteria</taxon>
        <taxon>Emcibacterales</taxon>
        <taxon>Govanellaceae</taxon>
        <taxon>Govanella</taxon>
    </lineage>
</organism>
<comment type="caution">
    <text evidence="6">The sequence shown here is derived from an EMBL/GenBank/DDBJ whole genome shotgun (WGS) entry which is preliminary data.</text>
</comment>
<reference evidence="6" key="2">
    <citation type="journal article" date="2023" name="Syst. Appl. Microbiol.">
        <title>Govania unica gen. nov., sp. nov., a rare biosphere bacterium that represents a novel family in the class Alphaproteobacteria.</title>
        <authorList>
            <person name="Vandamme P."/>
            <person name="Peeters C."/>
            <person name="Hettiarachchi A."/>
            <person name="Cnockaert M."/>
            <person name="Carlier A."/>
        </authorList>
    </citation>
    <scope>NUCLEOTIDE SEQUENCE</scope>
    <source>
        <strain evidence="6">LMG 31809</strain>
    </source>
</reference>
<name>A0A9X3TWK6_9PROT</name>
<dbReference type="InterPro" id="IPR044929">
    <property type="entry name" value="DNA/RNA_non-sp_Endonuclease_sf"/>
</dbReference>
<evidence type="ECO:0000313" key="7">
    <source>
        <dbReference type="Proteomes" id="UP001141619"/>
    </source>
</evidence>
<gene>
    <name evidence="6" type="ORF">NYP16_03550</name>
</gene>
<evidence type="ECO:0000259" key="4">
    <source>
        <dbReference type="SMART" id="SM00477"/>
    </source>
</evidence>
<dbReference type="AlphaFoldDB" id="A0A9X3TWK6"/>
<evidence type="ECO:0000256" key="2">
    <source>
        <dbReference type="PIRSR" id="PIRSR640255-2"/>
    </source>
</evidence>
<dbReference type="InterPro" id="IPR001604">
    <property type="entry name" value="Endo_G_ENPP1-like_dom"/>
</dbReference>
<proteinExistence type="predicted"/>
<feature type="active site" description="Proton acceptor" evidence="1">
    <location>
        <position position="120"/>
    </location>
</feature>
<keyword evidence="7" id="KW-1185">Reference proteome</keyword>
<dbReference type="GO" id="GO:0003676">
    <property type="term" value="F:nucleic acid binding"/>
    <property type="evidence" value="ECO:0007669"/>
    <property type="project" value="InterPro"/>
</dbReference>
<dbReference type="Proteomes" id="UP001141619">
    <property type="component" value="Unassembled WGS sequence"/>
</dbReference>
<dbReference type="InterPro" id="IPR044925">
    <property type="entry name" value="His-Me_finger_sf"/>
</dbReference>
<dbReference type="SUPFAM" id="SSF54060">
    <property type="entry name" value="His-Me finger endonucleases"/>
    <property type="match status" value="1"/>
</dbReference>
<evidence type="ECO:0000313" key="6">
    <source>
        <dbReference type="EMBL" id="MDA5193032.1"/>
    </source>
</evidence>
<sequence>MKRLFLIAALLCGASIGFPATASRAGDFSSPHCLEVCPRERLPDLNRSDDLITIVREAYSMVADPHSKLARWVAYRLSEETLASNRTRHWAADPKLVEPATLEPEDYKGAHATLGMDRGHFAPLASLAGVRDWASLNYLSNIAPQRSTLNAGAWARLENAERQLATSGEAAEVYVLTGPLYEHEMPPLPGADEPHLVPSGFWKIVAIQTSEGVERAAFIFDQDSPRNLPYCKGLVTVGDIERRAGLAFAPSGGGIRPLAESHQSLAKRLGCAP</sequence>
<dbReference type="InterPro" id="IPR020821">
    <property type="entry name" value="ENPP1-3/EXOG-like_nuc-like"/>
</dbReference>
<protein>
    <submittedName>
        <fullName evidence="6">DNA/RNA non-specific endonuclease</fullName>
    </submittedName>
</protein>
<dbReference type="InterPro" id="IPR040255">
    <property type="entry name" value="Non-specific_endonuclease"/>
</dbReference>
<accession>A0A9X3TWK6</accession>
<feature type="chain" id="PRO_5040884005" evidence="3">
    <location>
        <begin position="23"/>
        <end position="273"/>
    </location>
</feature>
<reference evidence="6" key="1">
    <citation type="submission" date="2022-08" db="EMBL/GenBank/DDBJ databases">
        <authorList>
            <person name="Vandamme P."/>
            <person name="Hettiarachchi A."/>
            <person name="Peeters C."/>
            <person name="Cnockaert M."/>
            <person name="Carlier A."/>
        </authorList>
    </citation>
    <scope>NUCLEOTIDE SEQUENCE</scope>
    <source>
        <strain evidence="6">LMG 31809</strain>
    </source>
</reference>
<keyword evidence="6" id="KW-0255">Endonuclease</keyword>
<keyword evidence="3" id="KW-0732">Signal</keyword>
<feature type="signal peptide" evidence="3">
    <location>
        <begin position="1"/>
        <end position="22"/>
    </location>
</feature>
<dbReference type="GO" id="GO:0046872">
    <property type="term" value="F:metal ion binding"/>
    <property type="evidence" value="ECO:0007669"/>
    <property type="project" value="UniProtKB-KW"/>
</dbReference>
<feature type="domain" description="DNA/RNA non-specific endonuclease/pyrophosphatase/phosphodiesterase" evidence="5">
    <location>
        <begin position="55"/>
        <end position="255"/>
    </location>
</feature>
<dbReference type="GO" id="GO:0004519">
    <property type="term" value="F:endonuclease activity"/>
    <property type="evidence" value="ECO:0007669"/>
    <property type="project" value="UniProtKB-KW"/>
</dbReference>
<feature type="domain" description="ENPP1-3/EXOG-like endonuclease/phosphodiesterase" evidence="4">
    <location>
        <begin position="56"/>
        <end position="258"/>
    </location>
</feature>